<dbReference type="Gene3D" id="2.130.10.10">
    <property type="entry name" value="YVTN repeat-like/Quinoprotein amine dehydrogenase"/>
    <property type="match status" value="1"/>
</dbReference>
<sequence length="441" mass="49060">MEDAINEDNIPQSKIVGKYDKSHTRGIVGTWAVQLGGYMALITVSHESSKLFMITENRSDGVVTLQEQMMLESWQTAVQSADVKPDGKYIMIIGLDCCVYETIMAEDLFSTTTEHPYLESVHCAITPDSTGFVTVGFSGSIKEMKTSENVASRSEVYPGAKLTSCLRFSRDGKYLAVGHIDGGIEMLHADTFKNYHKYEVHSMRIRKICFLPGDDRFLSACDDHLIKLNSLTDFSSETDQTRSTKAIRIYSAHDSPVTGLTIDEKSGGTRFASSSASSQIFIWHIELTTPIMSVTNEHTSAIRGLAFTPTGCSLISGGDDAVLFVYSIPGVSEDTPEHVVDYPVQQESISVDASCYREDNEPASESSQQVSQNYYENHEEDITEYQQETTATAQYQEYNPYAEPRTPPQEDDDLGDYVYNTTDPQTYEPTSNQNEYDPAAM</sequence>
<feature type="compositionally biased region" description="Low complexity" evidence="4">
    <location>
        <begin position="384"/>
        <end position="398"/>
    </location>
</feature>
<dbReference type="SUPFAM" id="SSF50978">
    <property type="entry name" value="WD40 repeat-like"/>
    <property type="match status" value="1"/>
</dbReference>
<reference evidence="7" key="1">
    <citation type="submission" date="2016-11" db="UniProtKB">
        <authorList>
            <consortium name="WormBaseParasite"/>
        </authorList>
    </citation>
    <scope>IDENTIFICATION</scope>
</reference>
<feature type="repeat" description="WD" evidence="3">
    <location>
        <begin position="295"/>
        <end position="328"/>
    </location>
</feature>
<feature type="domain" description="Anaphase-promoting complex subunit 4-like WD40" evidence="5">
    <location>
        <begin position="164"/>
        <end position="208"/>
    </location>
</feature>
<evidence type="ECO:0000256" key="4">
    <source>
        <dbReference type="SAM" id="MobiDB-lite"/>
    </source>
</evidence>
<keyword evidence="6" id="KW-1185">Reference proteome</keyword>
<protein>
    <submittedName>
        <fullName evidence="7">WD_REPEATS_REGION domain-containing protein</fullName>
    </submittedName>
</protein>
<feature type="compositionally biased region" description="Polar residues" evidence="4">
    <location>
        <begin position="419"/>
        <end position="435"/>
    </location>
</feature>
<evidence type="ECO:0000256" key="1">
    <source>
        <dbReference type="ARBA" id="ARBA00022574"/>
    </source>
</evidence>
<dbReference type="PROSITE" id="PS50082">
    <property type="entry name" value="WD_REPEATS_2"/>
    <property type="match status" value="2"/>
</dbReference>
<dbReference type="GO" id="GO:0016593">
    <property type="term" value="C:Cdc73/Paf1 complex"/>
    <property type="evidence" value="ECO:0007669"/>
    <property type="project" value="TreeGrafter"/>
</dbReference>
<evidence type="ECO:0000256" key="3">
    <source>
        <dbReference type="PROSITE-ProRule" id="PRU00221"/>
    </source>
</evidence>
<dbReference type="AlphaFoldDB" id="A0A1I7T9G8"/>
<feature type="region of interest" description="Disordered" evidence="4">
    <location>
        <begin position="382"/>
        <end position="441"/>
    </location>
</feature>
<accession>A0A1I7T9G8</accession>
<dbReference type="PANTHER" id="PTHR44090:SF1">
    <property type="entry name" value="SUPERKILLER COMPLEX PROTEIN 8"/>
    <property type="match status" value="1"/>
</dbReference>
<dbReference type="InterPro" id="IPR051510">
    <property type="entry name" value="SKI8"/>
</dbReference>
<keyword evidence="1 3" id="KW-0853">WD repeat</keyword>
<dbReference type="Proteomes" id="UP000095282">
    <property type="component" value="Unplaced"/>
</dbReference>
<name>A0A1I7T9G8_9PELO</name>
<dbReference type="PANTHER" id="PTHR44090">
    <property type="entry name" value="WD REPEAT-CONTAINING PROTEIN 61"/>
    <property type="match status" value="1"/>
</dbReference>
<dbReference type="eggNOG" id="KOG4155">
    <property type="taxonomic scope" value="Eukaryota"/>
</dbReference>
<dbReference type="InterPro" id="IPR001680">
    <property type="entry name" value="WD40_rpt"/>
</dbReference>
<feature type="repeat" description="WD" evidence="3">
    <location>
        <begin position="250"/>
        <end position="293"/>
    </location>
</feature>
<evidence type="ECO:0000313" key="6">
    <source>
        <dbReference type="Proteomes" id="UP000095282"/>
    </source>
</evidence>
<proteinExistence type="predicted"/>
<dbReference type="InterPro" id="IPR024977">
    <property type="entry name" value="Apc4-like_WD40_dom"/>
</dbReference>
<keyword evidence="2" id="KW-0677">Repeat</keyword>
<evidence type="ECO:0000259" key="5">
    <source>
        <dbReference type="Pfam" id="PF12894"/>
    </source>
</evidence>
<evidence type="ECO:0000256" key="2">
    <source>
        <dbReference type="ARBA" id="ARBA00022737"/>
    </source>
</evidence>
<dbReference type="WBParaSite" id="Csp11.Scaffold555.g3741.t1">
    <property type="protein sequence ID" value="Csp11.Scaffold555.g3741.t1"/>
    <property type="gene ID" value="Csp11.Scaffold555.g3741"/>
</dbReference>
<dbReference type="STRING" id="1561998.A0A1I7T9G8"/>
<dbReference type="InterPro" id="IPR036322">
    <property type="entry name" value="WD40_repeat_dom_sf"/>
</dbReference>
<dbReference type="Pfam" id="PF00400">
    <property type="entry name" value="WD40"/>
    <property type="match status" value="2"/>
</dbReference>
<evidence type="ECO:0000313" key="7">
    <source>
        <dbReference type="WBParaSite" id="Csp11.Scaffold555.g3741.t1"/>
    </source>
</evidence>
<organism evidence="6 7">
    <name type="scientific">Caenorhabditis tropicalis</name>
    <dbReference type="NCBI Taxonomy" id="1561998"/>
    <lineage>
        <taxon>Eukaryota</taxon>
        <taxon>Metazoa</taxon>
        <taxon>Ecdysozoa</taxon>
        <taxon>Nematoda</taxon>
        <taxon>Chromadorea</taxon>
        <taxon>Rhabditida</taxon>
        <taxon>Rhabditina</taxon>
        <taxon>Rhabditomorpha</taxon>
        <taxon>Rhabditoidea</taxon>
        <taxon>Rhabditidae</taxon>
        <taxon>Peloderinae</taxon>
        <taxon>Caenorhabditis</taxon>
    </lineage>
</organism>
<dbReference type="InterPro" id="IPR015943">
    <property type="entry name" value="WD40/YVTN_repeat-like_dom_sf"/>
</dbReference>
<dbReference type="SMART" id="SM00320">
    <property type="entry name" value="WD40"/>
    <property type="match status" value="5"/>
</dbReference>
<dbReference type="Pfam" id="PF12894">
    <property type="entry name" value="ANAPC4_WD40"/>
    <property type="match status" value="1"/>
</dbReference>